<feature type="compositionally biased region" description="Basic and acidic residues" evidence="1">
    <location>
        <begin position="229"/>
        <end position="238"/>
    </location>
</feature>
<organism evidence="2 3">
    <name type="scientific">Amycolatopsis japonica</name>
    <dbReference type="NCBI Taxonomy" id="208439"/>
    <lineage>
        <taxon>Bacteria</taxon>
        <taxon>Bacillati</taxon>
        <taxon>Actinomycetota</taxon>
        <taxon>Actinomycetes</taxon>
        <taxon>Pseudonocardiales</taxon>
        <taxon>Pseudonocardiaceae</taxon>
        <taxon>Amycolatopsis</taxon>
        <taxon>Amycolatopsis japonica group</taxon>
    </lineage>
</organism>
<evidence type="ECO:0000256" key="1">
    <source>
        <dbReference type="SAM" id="MobiDB-lite"/>
    </source>
</evidence>
<gene>
    <name evidence="2" type="ORF">AJAP_24315</name>
</gene>
<dbReference type="STRING" id="208439.AJAP_24315"/>
<reference evidence="2 3" key="1">
    <citation type="journal article" date="2014" name="J. Biotechnol.">
        <title>Complete genome sequence of the actinobacterium Amycolatopsis japonica MG417-CF17(T) (=DSM 44213T) producing (S,S)-N,N'-ethylenediaminedisuccinic acid.</title>
        <authorList>
            <person name="Stegmann E."/>
            <person name="Albersmeier A."/>
            <person name="Spohn M."/>
            <person name="Gert H."/>
            <person name="Weber T."/>
            <person name="Wohlleben W."/>
            <person name="Kalinowski J."/>
            <person name="Ruckert C."/>
        </authorList>
    </citation>
    <scope>NUCLEOTIDE SEQUENCE [LARGE SCALE GENOMIC DNA]</scope>
    <source>
        <strain evidence="3">MG417-CF17 (DSM 44213)</strain>
    </source>
</reference>
<dbReference type="HOGENOM" id="CLU_1163961_0_0_11"/>
<dbReference type="Proteomes" id="UP000028492">
    <property type="component" value="Chromosome"/>
</dbReference>
<name>A0A075UU54_9PSEU</name>
<feature type="region of interest" description="Disordered" evidence="1">
    <location>
        <begin position="214"/>
        <end position="238"/>
    </location>
</feature>
<evidence type="ECO:0000313" key="3">
    <source>
        <dbReference type="Proteomes" id="UP000028492"/>
    </source>
</evidence>
<proteinExistence type="predicted"/>
<keyword evidence="3" id="KW-1185">Reference proteome</keyword>
<accession>A0A075UU54</accession>
<protein>
    <submittedName>
        <fullName evidence="2">Uncharacterized protein</fullName>
    </submittedName>
</protein>
<evidence type="ECO:0000313" key="2">
    <source>
        <dbReference type="EMBL" id="AIG77712.1"/>
    </source>
</evidence>
<dbReference type="AlphaFoldDB" id="A0A075UU54"/>
<dbReference type="EMBL" id="CP008953">
    <property type="protein sequence ID" value="AIG77712.1"/>
    <property type="molecule type" value="Genomic_DNA"/>
</dbReference>
<sequence>MQRHRHGYGGVVAGFSSGDTERTNEGGMSKTYDLPMKLHGIPDWHGSAYLEFFQVDPQQGVATEAWLGHVSASPENPERYVSVGTFWEEHPAFSGGTAVRHIANEVLLKAINLSLPAADVQRMADLHARIVTYAEDSAGLIDQEWTSVTIDVNGVPEPGKYIKFGDMIAGFVQASTSATPVAFLARGVEPAEIELATVADAAAYGFDLSQGVSRDQLRPTPMPSPSNDFHPDFDQIFS</sequence>
<feature type="region of interest" description="Disordered" evidence="1">
    <location>
        <begin position="1"/>
        <end position="26"/>
    </location>
</feature>
<dbReference type="KEGG" id="aja:AJAP_24315"/>